<dbReference type="InterPro" id="IPR036287">
    <property type="entry name" value="Rv1873-like_sf"/>
</dbReference>
<proteinExistence type="predicted"/>
<protein>
    <submittedName>
        <fullName evidence="1">DUF1810 domain-containing protein</fullName>
    </submittedName>
</protein>
<dbReference type="Pfam" id="PF08837">
    <property type="entry name" value="DUF1810"/>
    <property type="match status" value="1"/>
</dbReference>
<gene>
    <name evidence="1" type="ORF">F7D25_03325</name>
</gene>
<dbReference type="Proteomes" id="UP000477980">
    <property type="component" value="Unassembled WGS sequence"/>
</dbReference>
<comment type="caution">
    <text evidence="1">The sequence shown here is derived from an EMBL/GenBank/DDBJ whole genome shotgun (WGS) entry which is preliminary data.</text>
</comment>
<accession>A0A6G1VLD6</accession>
<evidence type="ECO:0000313" key="1">
    <source>
        <dbReference type="EMBL" id="MQP13461.1"/>
    </source>
</evidence>
<name>A0A6G1VLD6_9BACT</name>
<dbReference type="EMBL" id="VZAH01000038">
    <property type="protein sequence ID" value="MQP13461.1"/>
    <property type="molecule type" value="Genomic_DNA"/>
</dbReference>
<dbReference type="RefSeq" id="WP_218421483.1">
    <property type="nucleotide sequence ID" value="NZ_CP152346.1"/>
</dbReference>
<reference evidence="1 2" key="1">
    <citation type="submission" date="2019-09" db="EMBL/GenBank/DDBJ databases">
        <title>Distinct polysaccharide growth profiles of human intestinal Prevotella copri isolates.</title>
        <authorList>
            <person name="Fehlner-Peach H."/>
            <person name="Magnabosco C."/>
            <person name="Raghavan V."/>
            <person name="Scher J.U."/>
            <person name="Tett A."/>
            <person name="Cox L.M."/>
            <person name="Gottsegen C."/>
            <person name="Watters A."/>
            <person name="Wiltshire- Gordon J.D."/>
            <person name="Segata N."/>
            <person name="Bonneau R."/>
            <person name="Littman D.R."/>
        </authorList>
    </citation>
    <scope>NUCLEOTIDE SEQUENCE [LARGE SCALE GENOMIC DNA]</scope>
    <source>
        <strain evidence="2">iAA917</strain>
    </source>
</reference>
<dbReference type="InterPro" id="IPR014937">
    <property type="entry name" value="DUF1810"/>
</dbReference>
<organism evidence="1 2">
    <name type="scientific">Segatella copri</name>
    <dbReference type="NCBI Taxonomy" id="165179"/>
    <lineage>
        <taxon>Bacteria</taxon>
        <taxon>Pseudomonadati</taxon>
        <taxon>Bacteroidota</taxon>
        <taxon>Bacteroidia</taxon>
        <taxon>Bacteroidales</taxon>
        <taxon>Prevotellaceae</taxon>
        <taxon>Segatella</taxon>
    </lineage>
</organism>
<dbReference type="AlphaFoldDB" id="A0A6G1VLD6"/>
<evidence type="ECO:0000313" key="2">
    <source>
        <dbReference type="Proteomes" id="UP000477980"/>
    </source>
</evidence>
<dbReference type="SUPFAM" id="SSF140736">
    <property type="entry name" value="Rv1873-like"/>
    <property type="match status" value="1"/>
</dbReference>
<sequence length="91" mass="10603">MWWIQKSSTFANFYGITCREEAEAYLENKILNERLRKVCCIDAVLPNDIFAEWLNTAHYLIYCVRISLVLLSDVCGRKSKLCFYNLVVGES</sequence>
<dbReference type="Gene3D" id="1.25.40.380">
    <property type="entry name" value="Protein of unknown function DUF1810"/>
    <property type="match status" value="1"/>
</dbReference>